<proteinExistence type="predicted"/>
<keyword evidence="3" id="KW-0732">Signal</keyword>
<keyword evidence="5" id="KW-1185">Reference proteome</keyword>
<feature type="chain" id="PRO_5009193421" evidence="3">
    <location>
        <begin position="26"/>
        <end position="788"/>
    </location>
</feature>
<evidence type="ECO:0000256" key="1">
    <source>
        <dbReference type="SAM" id="MobiDB-lite"/>
    </source>
</evidence>
<reference evidence="4 5" key="1">
    <citation type="submission" date="2016-09" db="EMBL/GenBank/DDBJ databases">
        <title>Extensive genetic diversity and differential bi-allelic expression allows diatom success in the polar Southern Ocean.</title>
        <authorList>
            <consortium name="DOE Joint Genome Institute"/>
            <person name="Mock T."/>
            <person name="Otillar R.P."/>
            <person name="Strauss J."/>
            <person name="Dupont C."/>
            <person name="Frickenhaus S."/>
            <person name="Maumus F."/>
            <person name="Mcmullan M."/>
            <person name="Sanges R."/>
            <person name="Schmutz J."/>
            <person name="Toseland A."/>
            <person name="Valas R."/>
            <person name="Veluchamy A."/>
            <person name="Ward B.J."/>
            <person name="Allen A."/>
            <person name="Barry K."/>
            <person name="Falciatore A."/>
            <person name="Ferrante M."/>
            <person name="Fortunato A.E."/>
            <person name="Gloeckner G."/>
            <person name="Gruber A."/>
            <person name="Hipkin R."/>
            <person name="Janech M."/>
            <person name="Kroth P."/>
            <person name="Leese F."/>
            <person name="Lindquist E."/>
            <person name="Lyon B.R."/>
            <person name="Martin J."/>
            <person name="Mayer C."/>
            <person name="Parker M."/>
            <person name="Quesneville H."/>
            <person name="Raymond J."/>
            <person name="Uhlig C."/>
            <person name="Valentin K.U."/>
            <person name="Worden A.Z."/>
            <person name="Armbrust E.V."/>
            <person name="Bowler C."/>
            <person name="Green B."/>
            <person name="Moulton V."/>
            <person name="Van Oosterhout C."/>
            <person name="Grigoriev I."/>
        </authorList>
    </citation>
    <scope>NUCLEOTIDE SEQUENCE [LARGE SCALE GENOMIC DNA]</scope>
    <source>
        <strain evidence="4 5">CCMP1102</strain>
    </source>
</reference>
<feature type="transmembrane region" description="Helical" evidence="2">
    <location>
        <begin position="732"/>
        <end position="751"/>
    </location>
</feature>
<keyword evidence="2" id="KW-0472">Membrane</keyword>
<dbReference type="PROSITE" id="PS51257">
    <property type="entry name" value="PROKAR_LIPOPROTEIN"/>
    <property type="match status" value="1"/>
</dbReference>
<evidence type="ECO:0000313" key="5">
    <source>
        <dbReference type="Proteomes" id="UP000095751"/>
    </source>
</evidence>
<evidence type="ECO:0000256" key="2">
    <source>
        <dbReference type="SAM" id="Phobius"/>
    </source>
</evidence>
<dbReference type="EMBL" id="KV784354">
    <property type="protein sequence ID" value="OEU20450.1"/>
    <property type="molecule type" value="Genomic_DNA"/>
</dbReference>
<feature type="region of interest" description="Disordered" evidence="1">
    <location>
        <begin position="277"/>
        <end position="334"/>
    </location>
</feature>
<dbReference type="AlphaFoldDB" id="A0A1E7FQK3"/>
<dbReference type="KEGG" id="fcy:FRACYDRAFT_259525"/>
<protein>
    <submittedName>
        <fullName evidence="4">Uncharacterized protein</fullName>
    </submittedName>
</protein>
<dbReference type="InParanoid" id="A0A1E7FQK3"/>
<accession>A0A1E7FQK3</accession>
<evidence type="ECO:0000313" key="4">
    <source>
        <dbReference type="EMBL" id="OEU20450.1"/>
    </source>
</evidence>
<dbReference type="OrthoDB" id="41573at2759"/>
<sequence>MNSSMMRTVCLSVALLGCVVHSVTAGAAGRQRAVKHKLEQDFTRAMFADGKIMNAKKKQREDKRKRKLMEKLMEASTPRHLADNYNSNSNSNSNGEYSFEDSYEWMNPVYQQMMEDGIFDLTARSFKYSGCAAIKAFDPDRAAQNGNPMVVDTYAVFRLCPEDSCNKYSLTGCGKNYGEYVVEMSTYLEFMLEFYESHYGAYCEYCYPCDYTYQVMKRQTQGNCYEEMSQEEYTDKQSMQQMAWEDYYQENFGDMSEYTQAKAEYQSEMTQQMNDYSSSYTVNSNSNSYNNGSSYNGSGRKLEDSSSSSSGGYYSQFTDSSSNSGSAYSGSYSNGDSANANSANAYSGSYSNGNSANANSASAYSGSYSNGNSANANSANGYSMYGWMNGGQVNGESYYNMMNQGGNEEQGYGYYNEYGEYVNLCMSNGYTDSNGREYDIDCQNYESKMMTCTDGSLCDFCEYTVDQDYMPCDEYVCKDYYTYCSDLYEPNYKQMYNDGNNNDDDTQYGNGQQYNSGGDAYQYYEYDYNQQQDENDLYQFLECTEYVNEYGQQYYVGPHCATDHYTISLGVFSDENCVDYLGETISLSKVLGYGYDDESFFHLPHECISCDGAQQFEADEDRYNEMYMGQGIYGEYVEAPNAEFDDVVAMCAALFERSAQCNIHMNNYDMMAKYMENLDEEFEQRYCNFIDNIVYGSYNENGEIKLRADSFDFSDWKNPDQYKKMRMPAGQAVGLAISVLLVIALSALAFVTQRSLTRRSTPWRPKRLFSKQKNLEQKGEVNANPPLV</sequence>
<organism evidence="4 5">
    <name type="scientific">Fragilariopsis cylindrus CCMP1102</name>
    <dbReference type="NCBI Taxonomy" id="635003"/>
    <lineage>
        <taxon>Eukaryota</taxon>
        <taxon>Sar</taxon>
        <taxon>Stramenopiles</taxon>
        <taxon>Ochrophyta</taxon>
        <taxon>Bacillariophyta</taxon>
        <taxon>Bacillariophyceae</taxon>
        <taxon>Bacillariophycidae</taxon>
        <taxon>Bacillariales</taxon>
        <taxon>Bacillariaceae</taxon>
        <taxon>Fragilariopsis</taxon>
    </lineage>
</organism>
<keyword evidence="2" id="KW-0812">Transmembrane</keyword>
<gene>
    <name evidence="4" type="ORF">FRACYDRAFT_259525</name>
</gene>
<dbReference type="Proteomes" id="UP000095751">
    <property type="component" value="Unassembled WGS sequence"/>
</dbReference>
<evidence type="ECO:0000256" key="3">
    <source>
        <dbReference type="SAM" id="SignalP"/>
    </source>
</evidence>
<keyword evidence="2" id="KW-1133">Transmembrane helix</keyword>
<name>A0A1E7FQK3_9STRA</name>
<feature type="signal peptide" evidence="3">
    <location>
        <begin position="1"/>
        <end position="25"/>
    </location>
</feature>